<dbReference type="Proteomes" id="UP001055093">
    <property type="component" value="Unassembled WGS sequence"/>
</dbReference>
<reference evidence="2" key="1">
    <citation type="journal article" date="2021" name="Front. Microbiol.">
        <title>Comprehensive Comparative Genomics and Phenotyping of Methylobacterium Species.</title>
        <authorList>
            <person name="Alessa O."/>
            <person name="Ogura Y."/>
            <person name="Fujitani Y."/>
            <person name="Takami H."/>
            <person name="Hayashi T."/>
            <person name="Sahin N."/>
            <person name="Tani A."/>
        </authorList>
    </citation>
    <scope>NUCLEOTIDE SEQUENCE</scope>
    <source>
        <strain evidence="2">DSM 14458</strain>
    </source>
</reference>
<proteinExistence type="predicted"/>
<accession>A0ABQ4UUC9</accession>
<feature type="domain" description="N-acetyltransferase" evidence="1">
    <location>
        <begin position="11"/>
        <end position="170"/>
    </location>
</feature>
<keyword evidence="3" id="KW-1185">Reference proteome</keyword>
<evidence type="ECO:0000313" key="2">
    <source>
        <dbReference type="EMBL" id="GJE74612.1"/>
    </source>
</evidence>
<name>A0ABQ4UUC9_9HYPH</name>
<comment type="caution">
    <text evidence="2">The sequence shown here is derived from an EMBL/GenBank/DDBJ whole genome shotgun (WGS) entry which is preliminary data.</text>
</comment>
<reference evidence="2" key="2">
    <citation type="submission" date="2021-08" db="EMBL/GenBank/DDBJ databases">
        <authorList>
            <person name="Tani A."/>
            <person name="Ola A."/>
            <person name="Ogura Y."/>
            <person name="Katsura K."/>
            <person name="Hayashi T."/>
        </authorList>
    </citation>
    <scope>NUCLEOTIDE SEQUENCE</scope>
    <source>
        <strain evidence="2">DSM 14458</strain>
    </source>
</reference>
<dbReference type="PROSITE" id="PS51186">
    <property type="entry name" value="GNAT"/>
    <property type="match status" value="1"/>
</dbReference>
<sequence length="173" mass="18444">MIEVTSSAEWQPLRAADMARVDAIAGQIHAGLPERPAVLAEKRDLSPATCLKLVLDGSIVGYGLAHPWILHDVPPLDAFLTALPPSPSCLYVHDVAILSEARGRQAAAHYIASLTAQARVFGIAHLACVSVYGTVGLWAGLGFTVRDDPGLRAKLSSYGDSARYMTARIRETA</sequence>
<protein>
    <recommendedName>
        <fullName evidence="1">N-acetyltransferase domain-containing protein</fullName>
    </recommendedName>
</protein>
<dbReference type="Pfam" id="PF00583">
    <property type="entry name" value="Acetyltransf_1"/>
    <property type="match status" value="1"/>
</dbReference>
<dbReference type="RefSeq" id="WP_308447732.1">
    <property type="nucleotide sequence ID" value="NZ_BPRE01000003.1"/>
</dbReference>
<dbReference type="InterPro" id="IPR000182">
    <property type="entry name" value="GNAT_dom"/>
</dbReference>
<organism evidence="2 3">
    <name type="scientific">Methylorubrum suomiense</name>
    <dbReference type="NCBI Taxonomy" id="144191"/>
    <lineage>
        <taxon>Bacteria</taxon>
        <taxon>Pseudomonadati</taxon>
        <taxon>Pseudomonadota</taxon>
        <taxon>Alphaproteobacteria</taxon>
        <taxon>Hyphomicrobiales</taxon>
        <taxon>Methylobacteriaceae</taxon>
        <taxon>Methylorubrum</taxon>
    </lineage>
</organism>
<evidence type="ECO:0000259" key="1">
    <source>
        <dbReference type="PROSITE" id="PS51186"/>
    </source>
</evidence>
<dbReference type="SUPFAM" id="SSF55729">
    <property type="entry name" value="Acyl-CoA N-acyltransferases (Nat)"/>
    <property type="match status" value="1"/>
</dbReference>
<dbReference type="Gene3D" id="3.40.630.30">
    <property type="match status" value="1"/>
</dbReference>
<dbReference type="InterPro" id="IPR016181">
    <property type="entry name" value="Acyl_CoA_acyltransferase"/>
</dbReference>
<evidence type="ECO:0000313" key="3">
    <source>
        <dbReference type="Proteomes" id="UP001055093"/>
    </source>
</evidence>
<gene>
    <name evidence="2" type="ORF">BGCPKDLD_1183</name>
</gene>
<dbReference type="EMBL" id="BPRE01000003">
    <property type="protein sequence ID" value="GJE74612.1"/>
    <property type="molecule type" value="Genomic_DNA"/>
</dbReference>